<dbReference type="InterPro" id="IPR003142">
    <property type="entry name" value="BPL_C"/>
</dbReference>
<dbReference type="EMBL" id="JACORU010000001">
    <property type="protein sequence ID" value="MBC5763665.1"/>
    <property type="molecule type" value="Genomic_DNA"/>
</dbReference>
<evidence type="ECO:0000313" key="7">
    <source>
        <dbReference type="Proteomes" id="UP000596827"/>
    </source>
</evidence>
<keyword evidence="7" id="KW-1185">Reference proteome</keyword>
<evidence type="ECO:0000256" key="1">
    <source>
        <dbReference type="ARBA" id="ARBA00022598"/>
    </source>
</evidence>
<dbReference type="Gene3D" id="2.30.30.100">
    <property type="match status" value="1"/>
</dbReference>
<organism evidence="6 7">
    <name type="scientific">Ramlibacter albus</name>
    <dbReference type="NCBI Taxonomy" id="2079448"/>
    <lineage>
        <taxon>Bacteria</taxon>
        <taxon>Pseudomonadati</taxon>
        <taxon>Pseudomonadota</taxon>
        <taxon>Betaproteobacteria</taxon>
        <taxon>Burkholderiales</taxon>
        <taxon>Comamonadaceae</taxon>
        <taxon>Ramlibacter</taxon>
    </lineage>
</organism>
<sequence>MKLRLPGCAVEVVDEIDSTNSELMRRARAGRTGRVLLVAREQTAGRGRLGRGWVSRAGESLTFSLGLKLAPADWSGLSLAVGVSLAESLHPQVGLKWPNDLWVADRKLGGILVETASFGEGAAAGRYAVVGVGINIAPRPETGLSTPPAALQDLDPAVTADTALQRLGAPLLAALEAFEAYGFTPFQARFNARDVLRDREVQLSDGTAGTAHGVSEAGALLVHTAAGMRTVTSSEVSVRPRP</sequence>
<keyword evidence="1 6" id="KW-0436">Ligase</keyword>
<dbReference type="InterPro" id="IPR004143">
    <property type="entry name" value="BPL_LPL_catalytic"/>
</dbReference>
<dbReference type="CDD" id="cd16442">
    <property type="entry name" value="BPL"/>
    <property type="match status" value="1"/>
</dbReference>
<comment type="caution">
    <text evidence="6">The sequence shown here is derived from an EMBL/GenBank/DDBJ whole genome shotgun (WGS) entry which is preliminary data.</text>
</comment>
<dbReference type="NCBIfam" id="TIGR00121">
    <property type="entry name" value="birA_ligase"/>
    <property type="match status" value="1"/>
</dbReference>
<dbReference type="InterPro" id="IPR004408">
    <property type="entry name" value="Biotin_CoA_COase_ligase"/>
</dbReference>
<evidence type="ECO:0000259" key="5">
    <source>
        <dbReference type="PROSITE" id="PS51733"/>
    </source>
</evidence>
<dbReference type="RefSeq" id="WP_187080103.1">
    <property type="nucleotide sequence ID" value="NZ_JACORU010000001.1"/>
</dbReference>
<keyword evidence="2" id="KW-0092">Biotin</keyword>
<proteinExistence type="predicted"/>
<dbReference type="SUPFAM" id="SSF55681">
    <property type="entry name" value="Class II aaRS and biotin synthetases"/>
    <property type="match status" value="1"/>
</dbReference>
<dbReference type="Gene3D" id="3.30.930.10">
    <property type="entry name" value="Bira Bifunctional Protein, Domain 2"/>
    <property type="match status" value="1"/>
</dbReference>
<dbReference type="AlphaFoldDB" id="A0A923M490"/>
<dbReference type="GO" id="GO:0004077">
    <property type="term" value="F:biotin--[biotin carboxyl-carrier protein] ligase activity"/>
    <property type="evidence" value="ECO:0007669"/>
    <property type="project" value="UniProtKB-EC"/>
</dbReference>
<dbReference type="GO" id="GO:0005737">
    <property type="term" value="C:cytoplasm"/>
    <property type="evidence" value="ECO:0007669"/>
    <property type="project" value="TreeGrafter"/>
</dbReference>
<reference evidence="6" key="1">
    <citation type="submission" date="2020-08" db="EMBL/GenBank/DDBJ databases">
        <title>Ramlibacter sp. GTP1 16S ribosomal RNA gene genome sequencing and assembly.</title>
        <authorList>
            <person name="Kang M."/>
        </authorList>
    </citation>
    <scope>NUCLEOTIDE SEQUENCE</scope>
    <source>
        <strain evidence="6">GTP1</strain>
    </source>
</reference>
<dbReference type="PANTHER" id="PTHR12835">
    <property type="entry name" value="BIOTIN PROTEIN LIGASE"/>
    <property type="match status" value="1"/>
</dbReference>
<dbReference type="Pfam" id="PF03099">
    <property type="entry name" value="BPL_LplA_LipB"/>
    <property type="match status" value="1"/>
</dbReference>
<gene>
    <name evidence="6" type="ORF">H8R02_04340</name>
</gene>
<dbReference type="Proteomes" id="UP000596827">
    <property type="component" value="Unassembled WGS sequence"/>
</dbReference>
<name>A0A923M490_9BURK</name>
<evidence type="ECO:0000256" key="3">
    <source>
        <dbReference type="ARBA" id="ARBA00024227"/>
    </source>
</evidence>
<evidence type="ECO:0000313" key="6">
    <source>
        <dbReference type="EMBL" id="MBC5763665.1"/>
    </source>
</evidence>
<comment type="catalytic activity">
    <reaction evidence="4">
        <text>biotin + L-lysyl-[protein] + ATP = N(6)-biotinyl-L-lysyl-[protein] + AMP + diphosphate + H(+)</text>
        <dbReference type="Rhea" id="RHEA:11756"/>
        <dbReference type="Rhea" id="RHEA-COMP:9752"/>
        <dbReference type="Rhea" id="RHEA-COMP:10505"/>
        <dbReference type="ChEBI" id="CHEBI:15378"/>
        <dbReference type="ChEBI" id="CHEBI:29969"/>
        <dbReference type="ChEBI" id="CHEBI:30616"/>
        <dbReference type="ChEBI" id="CHEBI:33019"/>
        <dbReference type="ChEBI" id="CHEBI:57586"/>
        <dbReference type="ChEBI" id="CHEBI:83144"/>
        <dbReference type="ChEBI" id="CHEBI:456215"/>
        <dbReference type="EC" id="6.3.4.15"/>
    </reaction>
</comment>
<dbReference type="InterPro" id="IPR045864">
    <property type="entry name" value="aa-tRNA-synth_II/BPL/LPL"/>
</dbReference>
<dbReference type="PROSITE" id="PS51733">
    <property type="entry name" value="BPL_LPL_CATALYTIC"/>
    <property type="match status" value="1"/>
</dbReference>
<accession>A0A923M490</accession>
<dbReference type="PANTHER" id="PTHR12835:SF5">
    <property type="entry name" value="BIOTIN--PROTEIN LIGASE"/>
    <property type="match status" value="1"/>
</dbReference>
<evidence type="ECO:0000256" key="2">
    <source>
        <dbReference type="ARBA" id="ARBA00023267"/>
    </source>
</evidence>
<dbReference type="Pfam" id="PF02237">
    <property type="entry name" value="BPL_C"/>
    <property type="match status" value="1"/>
</dbReference>
<feature type="domain" description="BPL/LPL catalytic" evidence="5">
    <location>
        <begin position="1"/>
        <end position="179"/>
    </location>
</feature>
<protein>
    <recommendedName>
        <fullName evidence="3">biotin--[biotin carboxyl-carrier protein] ligase</fullName>
        <ecNumber evidence="3">6.3.4.15</ecNumber>
    </recommendedName>
</protein>
<evidence type="ECO:0000256" key="4">
    <source>
        <dbReference type="ARBA" id="ARBA00047846"/>
    </source>
</evidence>
<dbReference type="EC" id="6.3.4.15" evidence="3"/>